<keyword evidence="3" id="KW-1185">Reference proteome</keyword>
<reference evidence="2" key="3">
    <citation type="submission" date="2025-09" db="UniProtKB">
        <authorList>
            <consortium name="Ensembl"/>
        </authorList>
    </citation>
    <scope>IDENTIFICATION</scope>
</reference>
<protein>
    <submittedName>
        <fullName evidence="2">Chibby family member 1, beta catenin antagonist</fullName>
    </submittedName>
</protein>
<dbReference type="PANTHER" id="PTHR21533">
    <property type="entry name" value="LEUCINE-RICH PROTEIN"/>
    <property type="match status" value="1"/>
</dbReference>
<dbReference type="GeneTree" id="ENSGT00940000153137"/>
<accession>A0A8C4S9V9</accession>
<dbReference type="Ensembl" id="ENSECRT00000013991.1">
    <property type="protein sequence ID" value="ENSECRP00000013754.1"/>
    <property type="gene ID" value="ENSECRG00000009172.1"/>
</dbReference>
<reference evidence="2" key="2">
    <citation type="submission" date="2025-08" db="UniProtKB">
        <authorList>
            <consortium name="Ensembl"/>
        </authorList>
    </citation>
    <scope>IDENTIFICATION</scope>
</reference>
<dbReference type="CDD" id="cd07429">
    <property type="entry name" value="Cby_like"/>
    <property type="match status" value="1"/>
</dbReference>
<organism evidence="2 3">
    <name type="scientific">Erpetoichthys calabaricus</name>
    <name type="common">Rope fish</name>
    <name type="synonym">Calamoichthys calabaricus</name>
    <dbReference type="NCBI Taxonomy" id="27687"/>
    <lineage>
        <taxon>Eukaryota</taxon>
        <taxon>Metazoa</taxon>
        <taxon>Chordata</taxon>
        <taxon>Craniata</taxon>
        <taxon>Vertebrata</taxon>
        <taxon>Euteleostomi</taxon>
        <taxon>Actinopterygii</taxon>
        <taxon>Polypteriformes</taxon>
        <taxon>Polypteridae</taxon>
        <taxon>Erpetoichthys</taxon>
    </lineage>
</organism>
<dbReference type="Proteomes" id="UP000694620">
    <property type="component" value="Chromosome 12"/>
</dbReference>
<gene>
    <name evidence="2" type="primary">CBY1</name>
</gene>
<dbReference type="InterPro" id="IPR028118">
    <property type="entry name" value="Chibby_fam"/>
</dbReference>
<dbReference type="Pfam" id="PF14645">
    <property type="entry name" value="Chibby"/>
    <property type="match status" value="1"/>
</dbReference>
<evidence type="ECO:0000256" key="1">
    <source>
        <dbReference type="SAM" id="Coils"/>
    </source>
</evidence>
<evidence type="ECO:0000313" key="3">
    <source>
        <dbReference type="Proteomes" id="UP000694620"/>
    </source>
</evidence>
<sequence length="128" mass="14568">MPLLGSIFSLKKFSPRKSASLSNIPMLERSVKKTELGLEYGAPFINIGGHVLKFEDGQWVAGESKGVQVEMQRLKQRSQKLEEENNFLKLKVDILLDMSICNKHKFSMSLNSVQIYFINLLLSTHMHS</sequence>
<feature type="coiled-coil region" evidence="1">
    <location>
        <begin position="64"/>
        <end position="98"/>
    </location>
</feature>
<dbReference type="AlphaFoldDB" id="A0A8C4S9V9"/>
<reference evidence="2" key="1">
    <citation type="submission" date="2021-06" db="EMBL/GenBank/DDBJ databases">
        <authorList>
            <consortium name="Wellcome Sanger Institute Data Sharing"/>
        </authorList>
    </citation>
    <scope>NUCLEOTIDE SEQUENCE [LARGE SCALE GENOMIC DNA]</scope>
</reference>
<name>A0A8C4S9V9_ERPCA</name>
<keyword evidence="1" id="KW-0175">Coiled coil</keyword>
<proteinExistence type="predicted"/>
<dbReference type="PANTHER" id="PTHR21533:SF19">
    <property type="entry name" value="LEUCINE-RICH PROTEIN"/>
    <property type="match status" value="1"/>
</dbReference>
<evidence type="ECO:0000313" key="2">
    <source>
        <dbReference type="Ensembl" id="ENSECRP00000013754.1"/>
    </source>
</evidence>